<dbReference type="InterPro" id="IPR002921">
    <property type="entry name" value="Fungal_lipase-type"/>
</dbReference>
<feature type="region of interest" description="Disordered" evidence="1">
    <location>
        <begin position="184"/>
        <end position="219"/>
    </location>
</feature>
<accession>A9FWL1</accession>
<protein>
    <submittedName>
        <fullName evidence="3">Probable Lipase</fullName>
    </submittedName>
</protein>
<dbReference type="Pfam" id="PF01764">
    <property type="entry name" value="Lipase_3"/>
    <property type="match status" value="1"/>
</dbReference>
<sequence>MRIETVVVGGRRLRDESGREQSSTPVSERAIALEDHLLKLKPMQYDRQAAELLAMASAWAYSDPSTFAYAMHRRGLENLECADISLTNDPLLVDTTVRVVQSYSGKLAILCCRGTMPRNAINWMTDVSARMHSFYSRGRVHGGFSRAIQAVVPHLVELSKPLKGGRSICEATEQLRNQYMVSCRDEPPRRAPGSSSPHTPVGSGGTPGEEPPTSGPAGARRVEPVEALYITGHSLGGAVATLAAAIVYADHRFEHYRPLLKGVYTFGQPMVGDATFAEEFKDDLGKNLFRHVYNSDIVPRFPSRAMGRFAPLGRQYVSSNEGWVLRPAPVRAAWTLLLSNFLGVTSFLTQEVFSVNWLRLPFSWQDHSPLNYMRTSMLAPPGAEFE</sequence>
<evidence type="ECO:0000313" key="4">
    <source>
        <dbReference type="Proteomes" id="UP000002139"/>
    </source>
</evidence>
<dbReference type="STRING" id="448385.sce2231"/>
<dbReference type="InterPro" id="IPR044819">
    <property type="entry name" value="OBL-like"/>
</dbReference>
<dbReference type="InterPro" id="IPR029058">
    <property type="entry name" value="AB_hydrolase_fold"/>
</dbReference>
<dbReference type="PANTHER" id="PTHR46086:SF3">
    <property type="entry name" value="TRIACYLGLYCEROL LIPASE OBL1"/>
    <property type="match status" value="1"/>
</dbReference>
<gene>
    <name evidence="3" type="ordered locus">sce2231</name>
</gene>
<dbReference type="EMBL" id="AM746676">
    <property type="protein sequence ID" value="CAN92390.1"/>
    <property type="molecule type" value="Genomic_DNA"/>
</dbReference>
<dbReference type="HOGENOM" id="CLU_700007_0_0_7"/>
<name>A9FWL1_SORC5</name>
<dbReference type="Proteomes" id="UP000002139">
    <property type="component" value="Chromosome"/>
</dbReference>
<dbReference type="RefSeq" id="WP_012234865.1">
    <property type="nucleotide sequence ID" value="NC_010162.1"/>
</dbReference>
<evidence type="ECO:0000313" key="3">
    <source>
        <dbReference type="EMBL" id="CAN92390.1"/>
    </source>
</evidence>
<dbReference type="Gene3D" id="3.40.50.1820">
    <property type="entry name" value="alpha/beta hydrolase"/>
    <property type="match status" value="1"/>
</dbReference>
<dbReference type="SUPFAM" id="SSF53474">
    <property type="entry name" value="alpha/beta-Hydrolases"/>
    <property type="match status" value="1"/>
</dbReference>
<reference evidence="3 4" key="1">
    <citation type="journal article" date="2007" name="Nat. Biotechnol.">
        <title>Complete genome sequence of the myxobacterium Sorangium cellulosum.</title>
        <authorList>
            <person name="Schneiker S."/>
            <person name="Perlova O."/>
            <person name="Kaiser O."/>
            <person name="Gerth K."/>
            <person name="Alici A."/>
            <person name="Altmeyer M.O."/>
            <person name="Bartels D."/>
            <person name="Bekel T."/>
            <person name="Beyer S."/>
            <person name="Bode E."/>
            <person name="Bode H.B."/>
            <person name="Bolten C.J."/>
            <person name="Choudhuri J.V."/>
            <person name="Doss S."/>
            <person name="Elnakady Y.A."/>
            <person name="Frank B."/>
            <person name="Gaigalat L."/>
            <person name="Goesmann A."/>
            <person name="Groeger C."/>
            <person name="Gross F."/>
            <person name="Jelsbak L."/>
            <person name="Jelsbak L."/>
            <person name="Kalinowski J."/>
            <person name="Kegler C."/>
            <person name="Knauber T."/>
            <person name="Konietzny S."/>
            <person name="Kopp M."/>
            <person name="Krause L."/>
            <person name="Krug D."/>
            <person name="Linke B."/>
            <person name="Mahmud T."/>
            <person name="Martinez-Arias R."/>
            <person name="McHardy A.C."/>
            <person name="Merai M."/>
            <person name="Meyer F."/>
            <person name="Mormann S."/>
            <person name="Munoz-Dorado J."/>
            <person name="Perez J."/>
            <person name="Pradella S."/>
            <person name="Rachid S."/>
            <person name="Raddatz G."/>
            <person name="Rosenau F."/>
            <person name="Rueckert C."/>
            <person name="Sasse F."/>
            <person name="Scharfe M."/>
            <person name="Schuster S.C."/>
            <person name="Suen G."/>
            <person name="Treuner-Lange A."/>
            <person name="Velicer G.J."/>
            <person name="Vorholter F.-J."/>
            <person name="Weissman K.J."/>
            <person name="Welch R.D."/>
            <person name="Wenzel S.C."/>
            <person name="Whitworth D.E."/>
            <person name="Wilhelm S."/>
            <person name="Wittmann C."/>
            <person name="Bloecker H."/>
            <person name="Puehler A."/>
            <person name="Mueller R."/>
        </authorList>
    </citation>
    <scope>NUCLEOTIDE SEQUENCE [LARGE SCALE GENOMIC DNA]</scope>
    <source>
        <strain evidence="4">So ce56</strain>
    </source>
</reference>
<dbReference type="GO" id="GO:0004806">
    <property type="term" value="F:triacylglycerol lipase activity"/>
    <property type="evidence" value="ECO:0007669"/>
    <property type="project" value="InterPro"/>
</dbReference>
<keyword evidence="4" id="KW-1185">Reference proteome</keyword>
<dbReference type="PANTHER" id="PTHR46086">
    <property type="entry name" value="ALPHA/BETA-HYDROLASES SUPERFAMILY PROTEIN"/>
    <property type="match status" value="1"/>
</dbReference>
<evidence type="ECO:0000259" key="2">
    <source>
        <dbReference type="Pfam" id="PF01764"/>
    </source>
</evidence>
<proteinExistence type="predicted"/>
<dbReference type="AlphaFoldDB" id="A9FWL1"/>
<feature type="domain" description="Fungal lipase-type" evidence="2">
    <location>
        <begin position="228"/>
        <end position="304"/>
    </location>
</feature>
<dbReference type="GO" id="GO:0006629">
    <property type="term" value="P:lipid metabolic process"/>
    <property type="evidence" value="ECO:0007669"/>
    <property type="project" value="InterPro"/>
</dbReference>
<dbReference type="OrthoDB" id="5522031at2"/>
<dbReference type="CDD" id="cd00519">
    <property type="entry name" value="Lipase_3"/>
    <property type="match status" value="1"/>
</dbReference>
<dbReference type="KEGG" id="scl:sce2231"/>
<organism evidence="3 4">
    <name type="scientific">Sorangium cellulosum (strain So ce56)</name>
    <name type="common">Polyangium cellulosum (strain So ce56)</name>
    <dbReference type="NCBI Taxonomy" id="448385"/>
    <lineage>
        <taxon>Bacteria</taxon>
        <taxon>Pseudomonadati</taxon>
        <taxon>Myxococcota</taxon>
        <taxon>Polyangia</taxon>
        <taxon>Polyangiales</taxon>
        <taxon>Polyangiaceae</taxon>
        <taxon>Sorangium</taxon>
    </lineage>
</organism>
<dbReference type="BioCyc" id="SCEL448385:SCE_RS48485-MONOMER"/>
<dbReference type="eggNOG" id="COG3675">
    <property type="taxonomic scope" value="Bacteria"/>
</dbReference>
<evidence type="ECO:0000256" key="1">
    <source>
        <dbReference type="SAM" id="MobiDB-lite"/>
    </source>
</evidence>